<feature type="compositionally biased region" description="Basic and acidic residues" evidence="1">
    <location>
        <begin position="1"/>
        <end position="15"/>
    </location>
</feature>
<dbReference type="EMBL" id="BK015105">
    <property type="protein sequence ID" value="DAD91176.1"/>
    <property type="molecule type" value="Genomic_DNA"/>
</dbReference>
<protein>
    <submittedName>
        <fullName evidence="2">Uncharacterized protein</fullName>
    </submittedName>
</protein>
<reference evidence="2" key="1">
    <citation type="journal article" date="2021" name="Proc. Natl. Acad. Sci. U.S.A.">
        <title>A Catalog of Tens of Thousands of Viruses from Human Metagenomes Reveals Hidden Associations with Chronic Diseases.</title>
        <authorList>
            <person name="Tisza M.J."/>
            <person name="Buck C.B."/>
        </authorList>
    </citation>
    <scope>NUCLEOTIDE SEQUENCE</scope>
    <source>
        <strain evidence="2">CtHaT25</strain>
    </source>
</reference>
<evidence type="ECO:0000256" key="1">
    <source>
        <dbReference type="SAM" id="MobiDB-lite"/>
    </source>
</evidence>
<feature type="region of interest" description="Disordered" evidence="1">
    <location>
        <begin position="1"/>
        <end position="34"/>
    </location>
</feature>
<organism evidence="2">
    <name type="scientific">Myoviridae sp. ctHaT25</name>
    <dbReference type="NCBI Taxonomy" id="2826635"/>
    <lineage>
        <taxon>Viruses</taxon>
        <taxon>Duplodnaviria</taxon>
        <taxon>Heunggongvirae</taxon>
        <taxon>Uroviricota</taxon>
        <taxon>Caudoviricetes</taxon>
    </lineage>
</organism>
<name>A0A8S5NA90_9CAUD</name>
<sequence>MFAKTKEIMSEDRLSRLSHINRANELPQPRKSHI</sequence>
<evidence type="ECO:0000313" key="2">
    <source>
        <dbReference type="EMBL" id="DAD91176.1"/>
    </source>
</evidence>
<accession>A0A8S5NA90</accession>
<proteinExistence type="predicted"/>